<dbReference type="SUPFAM" id="SSF48557">
    <property type="entry name" value="L-aspartase-like"/>
    <property type="match status" value="1"/>
</dbReference>
<dbReference type="SMART" id="SM00998">
    <property type="entry name" value="ADSL_C"/>
    <property type="match status" value="1"/>
</dbReference>
<accession>L8H721</accession>
<comment type="similarity">
    <text evidence="4 12">Belongs to the lyase 1 family. Adenylosuccinate lyase subfamily.</text>
</comment>
<evidence type="ECO:0000256" key="3">
    <source>
        <dbReference type="ARBA" id="ARBA00004734"/>
    </source>
</evidence>
<dbReference type="EC" id="4.3.2.2" evidence="6 12"/>
<evidence type="ECO:0000259" key="13">
    <source>
        <dbReference type="SMART" id="SM00998"/>
    </source>
</evidence>
<dbReference type="InterPro" id="IPR019468">
    <property type="entry name" value="AdenyloSucc_lyase_C"/>
</dbReference>
<dbReference type="UniPathway" id="UPA00075">
    <property type="reaction ID" value="UER00336"/>
</dbReference>
<dbReference type="InterPro" id="IPR022761">
    <property type="entry name" value="Fumarate_lyase_N"/>
</dbReference>
<evidence type="ECO:0000313" key="14">
    <source>
        <dbReference type="EMBL" id="ELR21329.1"/>
    </source>
</evidence>
<dbReference type="RefSeq" id="XP_004345873.1">
    <property type="nucleotide sequence ID" value="XM_004345823.1"/>
</dbReference>
<dbReference type="Gene3D" id="1.10.40.30">
    <property type="entry name" value="Fumarase/aspartase (C-terminal domain)"/>
    <property type="match status" value="1"/>
</dbReference>
<dbReference type="Pfam" id="PF00206">
    <property type="entry name" value="Lyase_1"/>
    <property type="match status" value="1"/>
</dbReference>
<feature type="domain" description="Adenylosuccinate lyase C-terminal" evidence="13">
    <location>
        <begin position="406"/>
        <end position="490"/>
    </location>
</feature>
<comment type="pathway">
    <text evidence="3 12">Purine metabolism; AMP biosynthesis via de novo pathway; AMP from IMP: step 2/2.</text>
</comment>
<evidence type="ECO:0000256" key="4">
    <source>
        <dbReference type="ARBA" id="ARBA00008273"/>
    </source>
</evidence>
<proteinExistence type="inferred from homology"/>
<comment type="catalytic activity">
    <reaction evidence="1 12">
        <text>(2S)-2-[5-amino-1-(5-phospho-beta-D-ribosyl)imidazole-4-carboxamido]succinate = 5-amino-1-(5-phospho-beta-D-ribosyl)imidazole-4-carboxamide + fumarate</text>
        <dbReference type="Rhea" id="RHEA:23920"/>
        <dbReference type="ChEBI" id="CHEBI:29806"/>
        <dbReference type="ChEBI" id="CHEBI:58443"/>
        <dbReference type="ChEBI" id="CHEBI:58475"/>
        <dbReference type="EC" id="4.3.2.2"/>
    </reaction>
</comment>
<dbReference type="PANTHER" id="PTHR43172">
    <property type="entry name" value="ADENYLOSUCCINATE LYASE"/>
    <property type="match status" value="1"/>
</dbReference>
<dbReference type="GO" id="GO:0044208">
    <property type="term" value="P:'de novo' AMP biosynthetic process"/>
    <property type="evidence" value="ECO:0007669"/>
    <property type="project" value="UniProtKB-UniPathway"/>
</dbReference>
<name>L8H721_ACACF</name>
<dbReference type="Gene3D" id="1.20.200.10">
    <property type="entry name" value="Fumarase/aspartase (Central domain)"/>
    <property type="match status" value="1"/>
</dbReference>
<dbReference type="OrthoDB" id="406045at2759"/>
<dbReference type="NCBIfam" id="TIGR00928">
    <property type="entry name" value="purB"/>
    <property type="match status" value="1"/>
</dbReference>
<evidence type="ECO:0000256" key="12">
    <source>
        <dbReference type="RuleBase" id="RU361172"/>
    </source>
</evidence>
<evidence type="ECO:0000256" key="1">
    <source>
        <dbReference type="ARBA" id="ARBA00000598"/>
    </source>
</evidence>
<dbReference type="GO" id="GO:0005829">
    <property type="term" value="C:cytosol"/>
    <property type="evidence" value="ECO:0007669"/>
    <property type="project" value="TreeGrafter"/>
</dbReference>
<evidence type="ECO:0000256" key="11">
    <source>
        <dbReference type="ARBA" id="ARBA00047513"/>
    </source>
</evidence>
<evidence type="ECO:0000256" key="7">
    <source>
        <dbReference type="ARBA" id="ARBA00017058"/>
    </source>
</evidence>
<evidence type="ECO:0000256" key="10">
    <source>
        <dbReference type="ARBA" id="ARBA00030717"/>
    </source>
</evidence>
<dbReference type="PRINTS" id="PR00149">
    <property type="entry name" value="FUMRATELYASE"/>
</dbReference>
<dbReference type="UniPathway" id="UPA00074">
    <property type="reaction ID" value="UER00132"/>
</dbReference>
<keyword evidence="9 12" id="KW-0456">Lyase</keyword>
<dbReference type="KEGG" id="acan:ACA1_182310"/>
<keyword evidence="15" id="KW-1185">Reference proteome</keyword>
<evidence type="ECO:0000256" key="9">
    <source>
        <dbReference type="ARBA" id="ARBA00023239"/>
    </source>
</evidence>
<dbReference type="InterPro" id="IPR000362">
    <property type="entry name" value="Fumarate_lyase_fam"/>
</dbReference>
<dbReference type="GO" id="GO:0004018">
    <property type="term" value="F:N6-(1,2-dicarboxyethyl)AMP AMP-lyase (fumarate-forming) activity"/>
    <property type="evidence" value="ECO:0007669"/>
    <property type="project" value="InterPro"/>
</dbReference>
<dbReference type="PANTHER" id="PTHR43172:SF1">
    <property type="entry name" value="ADENYLOSUCCINATE LYASE"/>
    <property type="match status" value="1"/>
</dbReference>
<dbReference type="OMA" id="VQENAMK"/>
<dbReference type="GeneID" id="14922219"/>
<evidence type="ECO:0000313" key="15">
    <source>
        <dbReference type="Proteomes" id="UP000011083"/>
    </source>
</evidence>
<evidence type="ECO:0000256" key="5">
    <source>
        <dbReference type="ARBA" id="ARBA00011668"/>
    </source>
</evidence>
<comment type="pathway">
    <text evidence="2 12">Purine metabolism; IMP biosynthesis via de novo pathway; 5-amino-1-(5-phospho-D-ribosyl)imidazole-4-carboxamide from 5-amino-1-(5-phospho-D-ribosyl)imidazole-4-carboxylate: step 2/2.</text>
</comment>
<comment type="subunit">
    <text evidence="5">Homotetramer. Residues from neighboring subunits contribute catalytic and substrate-binding residues to each active site.</text>
</comment>
<dbReference type="PROSITE" id="PS00163">
    <property type="entry name" value="FUMARATE_LYASES"/>
    <property type="match status" value="1"/>
</dbReference>
<keyword evidence="8 12" id="KW-0658">Purine biosynthesis</keyword>
<dbReference type="EMBL" id="KB007904">
    <property type="protein sequence ID" value="ELR21329.1"/>
    <property type="molecule type" value="Genomic_DNA"/>
</dbReference>
<comment type="catalytic activity">
    <reaction evidence="11 12">
        <text>N(6)-(1,2-dicarboxyethyl)-AMP = fumarate + AMP</text>
        <dbReference type="Rhea" id="RHEA:16853"/>
        <dbReference type="ChEBI" id="CHEBI:29806"/>
        <dbReference type="ChEBI" id="CHEBI:57567"/>
        <dbReference type="ChEBI" id="CHEBI:456215"/>
        <dbReference type="EC" id="4.3.2.2"/>
    </reaction>
</comment>
<sequence>MRSGLVGASSASRLLLRQAGGESLLLATARPLATSSHRDVFENPLVSRYASRAMSGNWSPQKKFSTWRRLWLALAEAQKELGLPITEKQLAEMRAHLDDIDFAAAEKKEKEVRHDVMSHIHAFGTVCPTAMPIIHLGATSCYVTDNTDLIQLRDGLRIVQQHMLQLMQHLREVSLRYKDLPTLGFTHYQPAQLVTVGKRATLWLQDLLFDYEQLSERANRLPFLGVKGTTGTQASFLELFNGDHNKVRELDRRVTEMMGFNKSLGVSGQTYTRKIDYQVLSSLSAVAQSLNKMAVDIRLLMNLKEIEEPFESKQIGSSAMAYKRNPMRWYCRICGLARYVISLTDNAAHTHANQWFERTLDDSANRRLSLPEAFLATDVILRVACNVVDGLQVWPLVIKKHIDAELPFMATENILMAAVKAGGDRQALHESIREHSMEAGRLVKEQGLDNDLIERIRNDPHFAAVRHKIDDMLDPAKFVGRAPQQVEEFVRDEVDPVLARDAHLLRDFDHKTAAQLHV</sequence>
<dbReference type="FunFam" id="1.10.40.30:FF:000005">
    <property type="entry name" value="Adenylosuccinate lyase"/>
    <property type="match status" value="1"/>
</dbReference>
<dbReference type="FunFam" id="1.10.275.60:FF:000001">
    <property type="entry name" value="Adenylosuccinate lyase"/>
    <property type="match status" value="1"/>
</dbReference>
<dbReference type="Pfam" id="PF10397">
    <property type="entry name" value="ADSL_C"/>
    <property type="match status" value="1"/>
</dbReference>
<evidence type="ECO:0000256" key="8">
    <source>
        <dbReference type="ARBA" id="ARBA00022755"/>
    </source>
</evidence>
<dbReference type="GO" id="GO:0070626">
    <property type="term" value="F:(S)-2-(5-amino-1-(5-phospho-D-ribosyl)imidazole-4-carboxamido) succinate lyase (fumarate-forming) activity"/>
    <property type="evidence" value="ECO:0007669"/>
    <property type="project" value="TreeGrafter"/>
</dbReference>
<dbReference type="VEuPathDB" id="AmoebaDB:ACA1_182310"/>
<dbReference type="GO" id="GO:0006189">
    <property type="term" value="P:'de novo' IMP biosynthetic process"/>
    <property type="evidence" value="ECO:0007669"/>
    <property type="project" value="UniProtKB-UniPathway"/>
</dbReference>
<evidence type="ECO:0000256" key="6">
    <source>
        <dbReference type="ARBA" id="ARBA00012339"/>
    </source>
</evidence>
<dbReference type="InterPro" id="IPR004769">
    <property type="entry name" value="Pur_lyase"/>
</dbReference>
<protein>
    <recommendedName>
        <fullName evidence="7 12">Adenylosuccinate lyase</fullName>
        <shortName evidence="12">ASL</shortName>
        <ecNumber evidence="6 12">4.3.2.2</ecNumber>
    </recommendedName>
    <alternativeName>
        <fullName evidence="10 12">Adenylosuccinase</fullName>
    </alternativeName>
</protein>
<dbReference type="CDD" id="cd03302">
    <property type="entry name" value="Adenylsuccinate_lyase_2"/>
    <property type="match status" value="1"/>
</dbReference>
<evidence type="ECO:0000256" key="2">
    <source>
        <dbReference type="ARBA" id="ARBA00004706"/>
    </source>
</evidence>
<dbReference type="STRING" id="1257118.L8H721"/>
<gene>
    <name evidence="14" type="ORF">ACA1_182310</name>
</gene>
<dbReference type="InterPro" id="IPR008948">
    <property type="entry name" value="L-Aspartase-like"/>
</dbReference>
<dbReference type="Gene3D" id="1.10.275.60">
    <property type="match status" value="1"/>
</dbReference>
<dbReference type="InterPro" id="IPR020557">
    <property type="entry name" value="Fumarate_lyase_CS"/>
</dbReference>
<reference evidence="14 15" key="1">
    <citation type="journal article" date="2013" name="Genome Biol.">
        <title>Genome of Acanthamoeba castellanii highlights extensive lateral gene transfer and early evolution of tyrosine kinase signaling.</title>
        <authorList>
            <person name="Clarke M."/>
            <person name="Lohan A.J."/>
            <person name="Liu B."/>
            <person name="Lagkouvardos I."/>
            <person name="Roy S."/>
            <person name="Zafar N."/>
            <person name="Bertelli C."/>
            <person name="Schilde C."/>
            <person name="Kianianmomeni A."/>
            <person name="Burglin T.R."/>
            <person name="Frech C."/>
            <person name="Turcotte B."/>
            <person name="Kopec K.O."/>
            <person name="Synnott J.M."/>
            <person name="Choo C."/>
            <person name="Paponov I."/>
            <person name="Finkler A."/>
            <person name="Soon Heng Tan C."/>
            <person name="Hutchins A.P."/>
            <person name="Weinmeier T."/>
            <person name="Rattei T."/>
            <person name="Chu J.S."/>
            <person name="Gimenez G."/>
            <person name="Irimia M."/>
            <person name="Rigden D.J."/>
            <person name="Fitzpatrick D.A."/>
            <person name="Lorenzo-Morales J."/>
            <person name="Bateman A."/>
            <person name="Chiu C.H."/>
            <person name="Tang P."/>
            <person name="Hegemann P."/>
            <person name="Fromm H."/>
            <person name="Raoult D."/>
            <person name="Greub G."/>
            <person name="Miranda-Saavedra D."/>
            <person name="Chen N."/>
            <person name="Nash P."/>
            <person name="Ginger M.L."/>
            <person name="Horn M."/>
            <person name="Schaap P."/>
            <person name="Caler L."/>
            <person name="Loftus B."/>
        </authorList>
    </citation>
    <scope>NUCLEOTIDE SEQUENCE [LARGE SCALE GENOMIC DNA]</scope>
    <source>
        <strain evidence="14 15">Neff</strain>
    </source>
</reference>
<organism evidence="14 15">
    <name type="scientific">Acanthamoeba castellanii (strain ATCC 30010 / Neff)</name>
    <dbReference type="NCBI Taxonomy" id="1257118"/>
    <lineage>
        <taxon>Eukaryota</taxon>
        <taxon>Amoebozoa</taxon>
        <taxon>Discosea</taxon>
        <taxon>Longamoebia</taxon>
        <taxon>Centramoebida</taxon>
        <taxon>Acanthamoebidae</taxon>
        <taxon>Acanthamoeba</taxon>
    </lineage>
</organism>
<dbReference type="AlphaFoldDB" id="L8H721"/>
<dbReference type="Proteomes" id="UP000011083">
    <property type="component" value="Unassembled WGS sequence"/>
</dbReference>